<name>A0AAV1JLL4_9NEOP</name>
<dbReference type="Proteomes" id="UP001497472">
    <property type="component" value="Unassembled WGS sequence"/>
</dbReference>
<keyword evidence="2" id="KW-1185">Reference proteome</keyword>
<comment type="caution">
    <text evidence="1">The sequence shown here is derived from an EMBL/GenBank/DDBJ whole genome shotgun (WGS) entry which is preliminary data.</text>
</comment>
<sequence>MRVEIIFRLGKFTELHTRQRRSIQLNTVYTSPTIGTDLLLGGTRKSIEETPLIARPNKTDKAHNAVAKKRDGRFSVPSATECVSGRVNDFGPVNSGYTCAGDAKSNTD</sequence>
<dbReference type="EMBL" id="CAVLEF010000080">
    <property type="protein sequence ID" value="CAK1550205.1"/>
    <property type="molecule type" value="Genomic_DNA"/>
</dbReference>
<protein>
    <submittedName>
        <fullName evidence="1">Uncharacterized protein</fullName>
    </submittedName>
</protein>
<organism evidence="1 2">
    <name type="scientific">Leptosia nina</name>
    <dbReference type="NCBI Taxonomy" id="320188"/>
    <lineage>
        <taxon>Eukaryota</taxon>
        <taxon>Metazoa</taxon>
        <taxon>Ecdysozoa</taxon>
        <taxon>Arthropoda</taxon>
        <taxon>Hexapoda</taxon>
        <taxon>Insecta</taxon>
        <taxon>Pterygota</taxon>
        <taxon>Neoptera</taxon>
        <taxon>Endopterygota</taxon>
        <taxon>Lepidoptera</taxon>
        <taxon>Glossata</taxon>
        <taxon>Ditrysia</taxon>
        <taxon>Papilionoidea</taxon>
        <taxon>Pieridae</taxon>
        <taxon>Pierinae</taxon>
        <taxon>Leptosia</taxon>
    </lineage>
</organism>
<gene>
    <name evidence="1" type="ORF">LNINA_LOCUS9442</name>
</gene>
<accession>A0AAV1JLL4</accession>
<proteinExistence type="predicted"/>
<evidence type="ECO:0000313" key="2">
    <source>
        <dbReference type="Proteomes" id="UP001497472"/>
    </source>
</evidence>
<dbReference type="AlphaFoldDB" id="A0AAV1JLL4"/>
<evidence type="ECO:0000313" key="1">
    <source>
        <dbReference type="EMBL" id="CAK1550205.1"/>
    </source>
</evidence>
<reference evidence="1 2" key="1">
    <citation type="submission" date="2023-11" db="EMBL/GenBank/DDBJ databases">
        <authorList>
            <person name="Okamura Y."/>
        </authorList>
    </citation>
    <scope>NUCLEOTIDE SEQUENCE [LARGE SCALE GENOMIC DNA]</scope>
</reference>